<dbReference type="AlphaFoldDB" id="B8CBP7"/>
<dbReference type="PROSITE" id="PS50005">
    <property type="entry name" value="TPR"/>
    <property type="match status" value="2"/>
</dbReference>
<dbReference type="PANTHER" id="PTHR44917:SF1">
    <property type="entry name" value="PROTEIN HIGH CHLOROPHYLL FLUORESCENT 107"/>
    <property type="match status" value="1"/>
</dbReference>
<dbReference type="Proteomes" id="UP000001449">
    <property type="component" value="Chromosome 13"/>
</dbReference>
<dbReference type="Pfam" id="PF13432">
    <property type="entry name" value="TPR_16"/>
    <property type="match status" value="1"/>
</dbReference>
<evidence type="ECO:0000313" key="3">
    <source>
        <dbReference type="Proteomes" id="UP000001449"/>
    </source>
</evidence>
<sequence length="734" mass="81205">MHEHQSLGNTQKARELLDKALEIDKWNGYVCHSYGLLEEQSGDWKRARQLWQQGLTRQPSAALICSLGHLYTTSGHPESARELYATYLPQLPNERERIEVYLAASSLEETVFQDVEKASQLLKVALADGTVQDSRAYMALARLGTSGGLVDDAVIKKRLKEICTKQYKTQTSQGEEGNVALFPVKDGRLFNAWAKLESKSGSLMEARKILKKGMKLYPKDHTLLQAAGNIQERLGNFTDARDLYSASLHIEPSAPTLIAYAMLELRSPFDKKASNITMVRRLFQEALLIDPKHGPAYNAFGNLERRQGNIAVAKQLYEDGVNANCTDASSVYHGLAKLHISLGEIEDARNVLQRGLSLFRPKGNSNFVQRNENVAFLAHTLAMIELNCNNNAKAAKEILNQGLWHRRSSSPLLLGKALVESRLGNEYGARDMFEQAIKADPDHAQAWQAFGVMEMRAGNYRSAKTLFECGLKNRPTHGALWQAYGTLESRTGNMSNARLLFAAGIEKCPEHVPLYQAWACLELRDGDVITARRLIGEALTRDKRNGSGWLVAAKIEEKMKNHGLVGLILRRGIECAPDDTELYQALADHEISRGKIDSARELLEKGIEINPLHAPLYHSLAELEARVFNLEGLSRLNKRAAEIFQADATAPSNASSKAMQAWGKKIKQGRHAKVPNGIAALAEKVGVDSNADIIVDTGLSFDDGDADSLIDSICGFDESAELMFPSEDATDENN</sequence>
<dbReference type="SMART" id="SM00386">
    <property type="entry name" value="HAT"/>
    <property type="match status" value="13"/>
</dbReference>
<reference evidence="2 3" key="2">
    <citation type="journal article" date="2008" name="Nature">
        <title>The Phaeodactylum genome reveals the evolutionary history of diatom genomes.</title>
        <authorList>
            <person name="Bowler C."/>
            <person name="Allen A.E."/>
            <person name="Badger J.H."/>
            <person name="Grimwood J."/>
            <person name="Jabbari K."/>
            <person name="Kuo A."/>
            <person name="Maheswari U."/>
            <person name="Martens C."/>
            <person name="Maumus F."/>
            <person name="Otillar R.P."/>
            <person name="Rayko E."/>
            <person name="Salamov A."/>
            <person name="Vandepoele K."/>
            <person name="Beszteri B."/>
            <person name="Gruber A."/>
            <person name="Heijde M."/>
            <person name="Katinka M."/>
            <person name="Mock T."/>
            <person name="Valentin K."/>
            <person name="Verret F."/>
            <person name="Berges J.A."/>
            <person name="Brownlee C."/>
            <person name="Cadoret J.P."/>
            <person name="Chiovitti A."/>
            <person name="Choi C.J."/>
            <person name="Coesel S."/>
            <person name="De Martino A."/>
            <person name="Detter J.C."/>
            <person name="Durkin C."/>
            <person name="Falciatore A."/>
            <person name="Fournet J."/>
            <person name="Haruta M."/>
            <person name="Huysman M.J."/>
            <person name="Jenkins B.D."/>
            <person name="Jiroutova K."/>
            <person name="Jorgensen R.E."/>
            <person name="Joubert Y."/>
            <person name="Kaplan A."/>
            <person name="Kroger N."/>
            <person name="Kroth P.G."/>
            <person name="La Roche J."/>
            <person name="Lindquist E."/>
            <person name="Lommer M."/>
            <person name="Martin-Jezequel V."/>
            <person name="Lopez P.J."/>
            <person name="Lucas S."/>
            <person name="Mangogna M."/>
            <person name="McGinnis K."/>
            <person name="Medlin L.K."/>
            <person name="Montsant A."/>
            <person name="Oudot-Le Secq M.P."/>
            <person name="Napoli C."/>
            <person name="Obornik M."/>
            <person name="Parker M.S."/>
            <person name="Petit J.L."/>
            <person name="Porcel B.M."/>
            <person name="Poulsen N."/>
            <person name="Robison M."/>
            <person name="Rychlewski L."/>
            <person name="Rynearson T.A."/>
            <person name="Schmutz J."/>
            <person name="Shapiro H."/>
            <person name="Siaut M."/>
            <person name="Stanley M."/>
            <person name="Sussman M.R."/>
            <person name="Taylor A.R."/>
            <person name="Vardi A."/>
            <person name="von Dassow P."/>
            <person name="Vyverman W."/>
            <person name="Willis A."/>
            <person name="Wyrwicz L.S."/>
            <person name="Rokhsar D.S."/>
            <person name="Weissenbach J."/>
            <person name="Armbrust E.V."/>
            <person name="Green B.R."/>
            <person name="Van de Peer Y."/>
            <person name="Grigoriev I.V."/>
        </authorList>
    </citation>
    <scope>NUCLEOTIDE SEQUENCE [LARGE SCALE GENOMIC DNA]</scope>
    <source>
        <strain evidence="2 3">CCMP1335</strain>
    </source>
</reference>
<dbReference type="EMBL" id="CM000648">
    <property type="protein sequence ID" value="EED89168.1"/>
    <property type="molecule type" value="Genomic_DNA"/>
</dbReference>
<dbReference type="PaxDb" id="35128-Thaps24705"/>
<dbReference type="Gene3D" id="1.25.40.10">
    <property type="entry name" value="Tetratricopeptide repeat domain"/>
    <property type="match status" value="3"/>
</dbReference>
<dbReference type="InterPro" id="IPR003107">
    <property type="entry name" value="HAT"/>
</dbReference>
<dbReference type="STRING" id="35128.B8CBP7"/>
<feature type="repeat" description="TPR" evidence="1">
    <location>
        <begin position="580"/>
        <end position="613"/>
    </location>
</feature>
<gene>
    <name evidence="2" type="ORF">THAPSDRAFT_24705</name>
</gene>
<dbReference type="InParanoid" id="B8CBP7"/>
<organism evidence="2 3">
    <name type="scientific">Thalassiosira pseudonana</name>
    <name type="common">Marine diatom</name>
    <name type="synonym">Cyclotella nana</name>
    <dbReference type="NCBI Taxonomy" id="35128"/>
    <lineage>
        <taxon>Eukaryota</taxon>
        <taxon>Sar</taxon>
        <taxon>Stramenopiles</taxon>
        <taxon>Ochrophyta</taxon>
        <taxon>Bacillariophyta</taxon>
        <taxon>Coscinodiscophyceae</taxon>
        <taxon>Thalassiosirophycidae</taxon>
        <taxon>Thalassiosirales</taxon>
        <taxon>Thalassiosiraceae</taxon>
        <taxon>Thalassiosira</taxon>
    </lineage>
</organism>
<evidence type="ECO:0000256" key="1">
    <source>
        <dbReference type="PROSITE-ProRule" id="PRU00339"/>
    </source>
</evidence>
<dbReference type="eggNOG" id="KOG1124">
    <property type="taxonomic scope" value="Eukaryota"/>
</dbReference>
<dbReference type="InterPro" id="IPR044624">
    <property type="entry name" value="Mbb1-like"/>
</dbReference>
<keyword evidence="1" id="KW-0802">TPR repeat</keyword>
<dbReference type="InterPro" id="IPR011990">
    <property type="entry name" value="TPR-like_helical_dom_sf"/>
</dbReference>
<dbReference type="GO" id="GO:0003729">
    <property type="term" value="F:mRNA binding"/>
    <property type="evidence" value="ECO:0007669"/>
    <property type="project" value="InterPro"/>
</dbReference>
<dbReference type="HOGENOM" id="CLU_335714_0_0_1"/>
<accession>B8CBP7</accession>
<evidence type="ECO:0000313" key="2">
    <source>
        <dbReference type="EMBL" id="EED89168.1"/>
    </source>
</evidence>
<keyword evidence="3" id="KW-1185">Reference proteome</keyword>
<proteinExistence type="predicted"/>
<dbReference type="SUPFAM" id="SSF48452">
    <property type="entry name" value="TPR-like"/>
    <property type="match status" value="3"/>
</dbReference>
<dbReference type="SMART" id="SM00028">
    <property type="entry name" value="TPR"/>
    <property type="match status" value="7"/>
</dbReference>
<dbReference type="KEGG" id="tps:THAPSDRAFT_24705"/>
<protein>
    <submittedName>
        <fullName evidence="2">Uncharacterized protein</fullName>
    </submittedName>
</protein>
<dbReference type="GO" id="GO:0006397">
    <property type="term" value="P:mRNA processing"/>
    <property type="evidence" value="ECO:0007669"/>
    <property type="project" value="InterPro"/>
</dbReference>
<dbReference type="InterPro" id="IPR019734">
    <property type="entry name" value="TPR_rpt"/>
</dbReference>
<reference evidence="2 3" key="1">
    <citation type="journal article" date="2004" name="Science">
        <title>The genome of the diatom Thalassiosira pseudonana: ecology, evolution, and metabolism.</title>
        <authorList>
            <person name="Armbrust E.V."/>
            <person name="Berges J.A."/>
            <person name="Bowler C."/>
            <person name="Green B.R."/>
            <person name="Martinez D."/>
            <person name="Putnam N.H."/>
            <person name="Zhou S."/>
            <person name="Allen A.E."/>
            <person name="Apt K.E."/>
            <person name="Bechner M."/>
            <person name="Brzezinski M.A."/>
            <person name="Chaal B.K."/>
            <person name="Chiovitti A."/>
            <person name="Davis A.K."/>
            <person name="Demarest M.S."/>
            <person name="Detter J.C."/>
            <person name="Glavina T."/>
            <person name="Goodstein D."/>
            <person name="Hadi M.Z."/>
            <person name="Hellsten U."/>
            <person name="Hildebrand M."/>
            <person name="Jenkins B.D."/>
            <person name="Jurka J."/>
            <person name="Kapitonov V.V."/>
            <person name="Kroger N."/>
            <person name="Lau W.W."/>
            <person name="Lane T.W."/>
            <person name="Larimer F.W."/>
            <person name="Lippmeier J.C."/>
            <person name="Lucas S."/>
            <person name="Medina M."/>
            <person name="Montsant A."/>
            <person name="Obornik M."/>
            <person name="Parker M.S."/>
            <person name="Palenik B."/>
            <person name="Pazour G.J."/>
            <person name="Richardson P.M."/>
            <person name="Rynearson T.A."/>
            <person name="Saito M.A."/>
            <person name="Schwartz D.C."/>
            <person name="Thamatrakoln K."/>
            <person name="Valentin K."/>
            <person name="Vardi A."/>
            <person name="Wilkerson F.P."/>
            <person name="Rokhsar D.S."/>
        </authorList>
    </citation>
    <scope>NUCLEOTIDE SEQUENCE [LARGE SCALE GENOMIC DNA]</scope>
    <source>
        <strain evidence="2 3">CCMP1335</strain>
    </source>
</reference>
<dbReference type="PANTHER" id="PTHR44917">
    <property type="entry name" value="PROTEIN HIGH CHLOROPHYLL FLUORESCENT 107"/>
    <property type="match status" value="1"/>
</dbReference>
<dbReference type="RefSeq" id="XP_002293432.1">
    <property type="nucleotide sequence ID" value="XM_002293396.1"/>
</dbReference>
<name>B8CBP7_THAPS</name>
<feature type="repeat" description="TPR" evidence="1">
    <location>
        <begin position="444"/>
        <end position="477"/>
    </location>
</feature>
<dbReference type="GeneID" id="7447862"/>